<accession>A0A645H9N4</accession>
<dbReference type="AlphaFoldDB" id="A0A645H9N4"/>
<dbReference type="Pfam" id="PF03780">
    <property type="entry name" value="Asp23"/>
    <property type="match status" value="1"/>
</dbReference>
<name>A0A645H9N4_9ZZZZ</name>
<protein>
    <recommendedName>
        <fullName evidence="2">Alkaline shock protein 23</fullName>
    </recommendedName>
</protein>
<dbReference type="PANTHER" id="PTHR34297:SF2">
    <property type="entry name" value="ASP23_GLS24 FAMILY ENVELOPE STRESS RESPONSE PROTEIN"/>
    <property type="match status" value="1"/>
</dbReference>
<gene>
    <name evidence="1" type="ORF">SDC9_183215</name>
</gene>
<dbReference type="PANTHER" id="PTHR34297">
    <property type="entry name" value="HYPOTHETICAL CYTOSOLIC PROTEIN-RELATED"/>
    <property type="match status" value="1"/>
</dbReference>
<dbReference type="EMBL" id="VSSQ01089499">
    <property type="protein sequence ID" value="MPN35717.1"/>
    <property type="molecule type" value="Genomic_DNA"/>
</dbReference>
<reference evidence="1" key="1">
    <citation type="submission" date="2019-08" db="EMBL/GenBank/DDBJ databases">
        <authorList>
            <person name="Kucharzyk K."/>
            <person name="Murdoch R.W."/>
            <person name="Higgins S."/>
            <person name="Loffler F."/>
        </authorList>
    </citation>
    <scope>NUCLEOTIDE SEQUENCE</scope>
</reference>
<comment type="caution">
    <text evidence="1">The sequence shown here is derived from an EMBL/GenBank/DDBJ whole genome shotgun (WGS) entry which is preliminary data.</text>
</comment>
<evidence type="ECO:0000313" key="1">
    <source>
        <dbReference type="EMBL" id="MPN35717.1"/>
    </source>
</evidence>
<organism evidence="1">
    <name type="scientific">bioreactor metagenome</name>
    <dbReference type="NCBI Taxonomy" id="1076179"/>
    <lineage>
        <taxon>unclassified sequences</taxon>
        <taxon>metagenomes</taxon>
        <taxon>ecological metagenomes</taxon>
    </lineage>
</organism>
<dbReference type="InterPro" id="IPR005531">
    <property type="entry name" value="Asp23"/>
</dbReference>
<evidence type="ECO:0008006" key="2">
    <source>
        <dbReference type="Google" id="ProtNLM"/>
    </source>
</evidence>
<sequence length="87" mass="9481">MVGMNAKTAADSFLQLVGSDTNRKRGVKVTFLDDGDEADVDLYVTMVYGVSLAVVAKNTIDNVRYRVEEMTGIKVNSVNIHVESINA</sequence>
<proteinExistence type="predicted"/>